<dbReference type="InterPro" id="IPR038269">
    <property type="entry name" value="SCAN_sf"/>
</dbReference>
<proteinExistence type="predicted"/>
<dbReference type="EMBL" id="JWIN03000020">
    <property type="protein sequence ID" value="KAB1261871.1"/>
    <property type="molecule type" value="Genomic_DNA"/>
</dbReference>
<dbReference type="AlphaFoldDB" id="A0A5N4CSP5"/>
<gene>
    <name evidence="4" type="ORF">Cadr_000022218</name>
</gene>
<evidence type="ECO:0000313" key="4">
    <source>
        <dbReference type="EMBL" id="KAB1261868.1"/>
    </source>
</evidence>
<sequence length="323" mass="37078">MLCIKGVTSTYERAGKSSKEDEISKKEFDHVKRMKEVVLLPQECSGLKIPPDSWDVKTSESYPEPLQTKMSTKLREGAALTPVVHIREEHEGLRIVKVEEEEDHAWEQKPGQQGNEYNYQELLRRRFRQFRYQEAPGPQEALSQLRELCQKWLQPELHSKEQILELLVLEQFLTILPKELQARVWGYHPRSGEEVVTVLENLETELGDKGQQVPGSAHYKQVLWKEVGPGSLAGQSLTVQLKCDPWEHIPLQENGFPWIHLALSQLRDLCHQCLRPEMHTKEQILELLVLEQFHPAPGAPVPGFSLCSGMENPFADNDPSDTR</sequence>
<dbReference type="InterPro" id="IPR003309">
    <property type="entry name" value="SCAN_dom"/>
</dbReference>
<feature type="domain" description="SCAN box" evidence="3">
    <location>
        <begin position="262"/>
        <end position="293"/>
    </location>
</feature>
<dbReference type="SUPFAM" id="SSF47353">
    <property type="entry name" value="Retrovirus capsid dimerization domain-like"/>
    <property type="match status" value="2"/>
</dbReference>
<dbReference type="PROSITE" id="PS50804">
    <property type="entry name" value="SCAN_BOX"/>
    <property type="match status" value="2"/>
</dbReference>
<comment type="caution">
    <text evidence="4">The sequence shown here is derived from an EMBL/GenBank/DDBJ whole genome shotgun (WGS) entry which is preliminary data.</text>
</comment>
<comment type="subcellular location">
    <subcellularLocation>
        <location evidence="2">Nucleus</location>
    </subcellularLocation>
</comment>
<feature type="domain" description="SCAN box" evidence="3">
    <location>
        <begin position="124"/>
        <end position="206"/>
    </location>
</feature>
<evidence type="ECO:0000256" key="1">
    <source>
        <dbReference type="ARBA" id="ARBA00023242"/>
    </source>
</evidence>
<dbReference type="EMBL" id="JWIN03000020">
    <property type="protein sequence ID" value="KAB1261868.1"/>
    <property type="molecule type" value="Genomic_DNA"/>
</dbReference>
<dbReference type="Pfam" id="PF02023">
    <property type="entry name" value="SCAN"/>
    <property type="match status" value="2"/>
</dbReference>
<dbReference type="GO" id="GO:0005634">
    <property type="term" value="C:nucleus"/>
    <property type="evidence" value="ECO:0007669"/>
    <property type="project" value="UniProtKB-SubCell"/>
</dbReference>
<evidence type="ECO:0000256" key="2">
    <source>
        <dbReference type="PROSITE-ProRule" id="PRU00187"/>
    </source>
</evidence>
<keyword evidence="1 2" id="KW-0539">Nucleus</keyword>
<protein>
    <submittedName>
        <fullName evidence="4">SCAN domain-containing protein 3</fullName>
    </submittedName>
</protein>
<organism evidence="4 5">
    <name type="scientific">Camelus dromedarius</name>
    <name type="common">Dromedary</name>
    <name type="synonym">Arabian camel</name>
    <dbReference type="NCBI Taxonomy" id="9838"/>
    <lineage>
        <taxon>Eukaryota</taxon>
        <taxon>Metazoa</taxon>
        <taxon>Chordata</taxon>
        <taxon>Craniata</taxon>
        <taxon>Vertebrata</taxon>
        <taxon>Euteleostomi</taxon>
        <taxon>Mammalia</taxon>
        <taxon>Eutheria</taxon>
        <taxon>Laurasiatheria</taxon>
        <taxon>Artiodactyla</taxon>
        <taxon>Tylopoda</taxon>
        <taxon>Camelidae</taxon>
        <taxon>Camelus</taxon>
    </lineage>
</organism>
<dbReference type="Gene3D" id="1.10.4020.10">
    <property type="entry name" value="DNA breaking-rejoining enzymes"/>
    <property type="match status" value="2"/>
</dbReference>
<dbReference type="SMART" id="SM00431">
    <property type="entry name" value="SCAN"/>
    <property type="match status" value="2"/>
</dbReference>
<dbReference type="InterPro" id="IPR050916">
    <property type="entry name" value="SCAN-C2H2_zinc_finger"/>
</dbReference>
<name>A0A5N4CSP5_CAMDR</name>
<evidence type="ECO:0000259" key="3">
    <source>
        <dbReference type="PROSITE" id="PS50804"/>
    </source>
</evidence>
<dbReference type="PANTHER" id="PTHR45935:SF28">
    <property type="entry name" value="SCAN DOMAIN-CONTAINING PROTEIN 3"/>
    <property type="match status" value="1"/>
</dbReference>
<dbReference type="Proteomes" id="UP000299084">
    <property type="component" value="Unassembled WGS sequence"/>
</dbReference>
<accession>A0A5N4CSP5</accession>
<reference evidence="4 5" key="2">
    <citation type="journal article" date="2019" name="Mol. Ecol. Resour.">
        <title>Improving Illumina assemblies with Hi-C and long reads: an example with the North African dromedary.</title>
        <authorList>
            <person name="Elbers J.P."/>
            <person name="Rogers M.F."/>
            <person name="Perelman P.L."/>
            <person name="Proskuryakova A.A."/>
            <person name="Serdyukova N.A."/>
            <person name="Johnson W.E."/>
            <person name="Horin P."/>
            <person name="Corander J."/>
            <person name="Murphy D."/>
            <person name="Burger P.A."/>
        </authorList>
    </citation>
    <scope>NUCLEOTIDE SEQUENCE [LARGE SCALE GENOMIC DNA]</scope>
    <source>
        <strain evidence="4">Drom800</strain>
        <tissue evidence="4">Blood</tissue>
    </source>
</reference>
<reference evidence="4" key="1">
    <citation type="submission" date="2014-12" db="EMBL/GenBank/DDBJ databases">
        <authorList>
            <person name="Fitak R."/>
            <person name="Mohandesan E."/>
            <person name="Burger P.A."/>
            <person name="Jukka C."/>
        </authorList>
    </citation>
    <scope>NUCLEOTIDE SEQUENCE</scope>
    <source>
        <strain evidence="4">Drom800</strain>
        <tissue evidence="4">Blood</tissue>
    </source>
</reference>
<dbReference type="PANTHER" id="PTHR45935">
    <property type="entry name" value="PROTEIN ZBED8-RELATED"/>
    <property type="match status" value="1"/>
</dbReference>
<dbReference type="CDD" id="cd07936">
    <property type="entry name" value="SCAN"/>
    <property type="match status" value="1"/>
</dbReference>
<keyword evidence="5" id="KW-1185">Reference proteome</keyword>
<dbReference type="EMBL" id="JWIN03000020">
    <property type="protein sequence ID" value="KAB1261869.1"/>
    <property type="molecule type" value="Genomic_DNA"/>
</dbReference>
<evidence type="ECO:0000313" key="5">
    <source>
        <dbReference type="Proteomes" id="UP000299084"/>
    </source>
</evidence>
<dbReference type="FunFam" id="1.10.4020.10:FF:000001">
    <property type="entry name" value="zinc finger protein 263 isoform X1"/>
    <property type="match status" value="1"/>
</dbReference>
<dbReference type="STRING" id="9838.ENSCDRP00005008338"/>